<dbReference type="SUPFAM" id="SSF55729">
    <property type="entry name" value="Acyl-CoA N-acyltransferases (Nat)"/>
    <property type="match status" value="1"/>
</dbReference>
<keyword evidence="2" id="KW-1185">Reference proteome</keyword>
<organism evidence="1 2">
    <name type="scientific">Halioglobus maricola</name>
    <dbReference type="NCBI Taxonomy" id="2601894"/>
    <lineage>
        <taxon>Bacteria</taxon>
        <taxon>Pseudomonadati</taxon>
        <taxon>Pseudomonadota</taxon>
        <taxon>Gammaproteobacteria</taxon>
        <taxon>Cellvibrionales</taxon>
        <taxon>Halieaceae</taxon>
        <taxon>Halioglobus</taxon>
    </lineage>
</organism>
<dbReference type="Gene3D" id="3.40.630.30">
    <property type="match status" value="1"/>
</dbReference>
<dbReference type="EMBL" id="CP036422">
    <property type="protein sequence ID" value="QFU74409.1"/>
    <property type="molecule type" value="Genomic_DNA"/>
</dbReference>
<dbReference type="Pfam" id="PF13527">
    <property type="entry name" value="Acetyltransf_9"/>
    <property type="match status" value="1"/>
</dbReference>
<dbReference type="Proteomes" id="UP000326287">
    <property type="component" value="Chromosome"/>
</dbReference>
<evidence type="ECO:0000313" key="2">
    <source>
        <dbReference type="Proteomes" id="UP000326287"/>
    </source>
</evidence>
<proteinExistence type="predicted"/>
<name>A0A5P9NFW4_9GAMM</name>
<dbReference type="AlphaFoldDB" id="A0A5P9NFW4"/>
<protein>
    <submittedName>
        <fullName evidence="1">GNAT family N-acetyltransferase</fullName>
    </submittedName>
</protein>
<sequence length="330" mass="37276">MARELGQMKSTAKASRWVVSDMSVADREEIASLFERVFHQSMSTSLWDWKYAAGRGSAVVARYNGKIVAHYGGIKRTLLNKGQEQESVQCVDTMVDPTERGSLSRHGPYFLVAQAFLDRYVGYGREYEFGFGFPNSRVMRLGEKVGIQAQVDEIVEPVWDSNAVSPFSGAVLDLSVDADVLEVDSQWSKMSACFGESIIGFRDSSYLRYRYAMNPSYEYELLLISSVDKSDNPGVLVLRQEGARILMLDIVGECKYFPALIQHARSMLKSRGCTELYTWVTESHFSLLDHEVKRVDRPDVRIPTSVCTNGPEPEELRGRWWLTAGDAEFK</sequence>
<dbReference type="GO" id="GO:0016740">
    <property type="term" value="F:transferase activity"/>
    <property type="evidence" value="ECO:0007669"/>
    <property type="project" value="UniProtKB-KW"/>
</dbReference>
<dbReference type="KEGG" id="halc:EY643_01380"/>
<dbReference type="OrthoDB" id="8542820at2"/>
<reference evidence="1 2" key="1">
    <citation type="submission" date="2019-02" db="EMBL/GenBank/DDBJ databases">
        <authorList>
            <person name="Li S.-H."/>
        </authorList>
    </citation>
    <scope>NUCLEOTIDE SEQUENCE [LARGE SCALE GENOMIC DNA]</scope>
    <source>
        <strain evidence="1 2">IMCC14385</strain>
    </source>
</reference>
<dbReference type="InterPro" id="IPR016181">
    <property type="entry name" value="Acyl_CoA_acyltransferase"/>
</dbReference>
<keyword evidence="1" id="KW-0808">Transferase</keyword>
<accession>A0A5P9NFW4</accession>
<gene>
    <name evidence="1" type="ORF">EY643_01380</name>
</gene>
<evidence type="ECO:0000313" key="1">
    <source>
        <dbReference type="EMBL" id="QFU74409.1"/>
    </source>
</evidence>